<reference evidence="2 3" key="1">
    <citation type="submission" date="2012-06" db="EMBL/GenBank/DDBJ databases">
        <title>The complete genome of Aequorivita sublithincola DSM 14238.</title>
        <authorList>
            <consortium name="US DOE Joint Genome Institute (JGI-PGF)"/>
            <person name="Lucas S."/>
            <person name="Copeland A."/>
            <person name="Lapidus A."/>
            <person name="Goodwin L."/>
            <person name="Pitluck S."/>
            <person name="Peters L."/>
            <person name="Munk A.C.C."/>
            <person name="Kyrpides N."/>
            <person name="Mavromatis K."/>
            <person name="Pagani I."/>
            <person name="Ivanova N."/>
            <person name="Ovchinnikova G."/>
            <person name="Zeytun A."/>
            <person name="Detter J.C."/>
            <person name="Han C."/>
            <person name="Land M."/>
            <person name="Hauser L."/>
            <person name="Markowitz V."/>
            <person name="Cheng J.-F."/>
            <person name="Hugenholtz P."/>
            <person name="Woyke T."/>
            <person name="Wu D."/>
            <person name="Tindall B."/>
            <person name="Faehnrich R."/>
            <person name="Brambilla E."/>
            <person name="Klenk H.-P."/>
            <person name="Eisen J.A."/>
        </authorList>
    </citation>
    <scope>NUCLEOTIDE SEQUENCE [LARGE SCALE GENOMIC DNA]</scope>
    <source>
        <strain evidence="3">DSM 14238 / LMG 21431 / ACAM 643 / 9-3</strain>
    </source>
</reference>
<sequence>MTTSILNSIIEEPQFGEHSVLEAIVKYPQLLNSDNWQIMDDWRHQQQGEYYNRALFLLKLVSKVSKIQDQIEDENLLLKTEREDSLIHIKTANAFLNADQTPSAIEEYLKAMQVAIKNKDHKIVRNLLLQLINLIPEFDLKSAHAILSKLSGNAFVLEAFRSSVLNELQHQLYNGILRIYMDNQPVNSEALLLLLQHLKGFAYGAMLKLPTELPNPDCLGVELLKKIQVVESQQEISQQEGVIPAIDEEMLMSAYLGEKEKQEENSLETKIKNLQIDFDRWLKNYMLKDIEHGDYPLLFLKDVQDAIGKDTVLCIQFMAGDAFGKAANYFLLITKEDVKANYAVDENMPAGNVEISSEGITTNTSVLAFNVPDVRKEIQDTPYGYENCTTKGLELLATDSEMLLGPITPYLEAYKLAGKTHLMMQPHGAYHYYPFHLLPYKDGLLCDEWLVTSLPNLHLLTLKQNYATPDIQFVEMASFGLGYAKASKLNIPKLANAIAEAKKVAKIFKNKALTDKNGDATEANFIEAFTVAKRIHLCAHGKMNVTAPAFQNVLLISSKHNGDGLPAWQLMDLNAENVDLLTLSVCETALGRFDVMDNLQGIPAAFLKAGVATIIGSLWEAETMSCETFFVSFYTAIKEGKSKKESFQIAQRHTRKNHPEYRDWGNFFYLGAVD</sequence>
<proteinExistence type="predicted"/>
<dbReference type="eggNOG" id="COG4995">
    <property type="taxonomic scope" value="Bacteria"/>
</dbReference>
<dbReference type="Proteomes" id="UP000006049">
    <property type="component" value="Chromosome"/>
</dbReference>
<dbReference type="STRING" id="746697.Aeqsu_2894"/>
<keyword evidence="3" id="KW-1185">Reference proteome</keyword>
<accession>I3YZB7</accession>
<evidence type="ECO:0000313" key="3">
    <source>
        <dbReference type="Proteomes" id="UP000006049"/>
    </source>
</evidence>
<name>I3YZB7_AEQSU</name>
<dbReference type="OrthoDB" id="9771112at2"/>
<dbReference type="KEGG" id="asl:Aeqsu_2894"/>
<dbReference type="HOGENOM" id="CLU_407505_0_0_10"/>
<dbReference type="EMBL" id="CP003280">
    <property type="protein sequence ID" value="AFL82335.1"/>
    <property type="molecule type" value="Genomic_DNA"/>
</dbReference>
<dbReference type="RefSeq" id="WP_014783584.1">
    <property type="nucleotide sequence ID" value="NC_018013.1"/>
</dbReference>
<dbReference type="Pfam" id="PF12770">
    <property type="entry name" value="CHAT"/>
    <property type="match status" value="1"/>
</dbReference>
<evidence type="ECO:0000259" key="1">
    <source>
        <dbReference type="Pfam" id="PF12770"/>
    </source>
</evidence>
<dbReference type="InterPro" id="IPR024983">
    <property type="entry name" value="CHAT_dom"/>
</dbReference>
<dbReference type="AlphaFoldDB" id="I3YZB7"/>
<evidence type="ECO:0000313" key="2">
    <source>
        <dbReference type="EMBL" id="AFL82335.1"/>
    </source>
</evidence>
<organism evidence="2 3">
    <name type="scientific">Aequorivita sublithincola (strain DSM 14238 / LMG 21431 / ACAM 643 / 9-3)</name>
    <dbReference type="NCBI Taxonomy" id="746697"/>
    <lineage>
        <taxon>Bacteria</taxon>
        <taxon>Pseudomonadati</taxon>
        <taxon>Bacteroidota</taxon>
        <taxon>Flavobacteriia</taxon>
        <taxon>Flavobacteriales</taxon>
        <taxon>Flavobacteriaceae</taxon>
        <taxon>Aequorivita</taxon>
    </lineage>
</organism>
<feature type="domain" description="CHAT" evidence="1">
    <location>
        <begin position="401"/>
        <end position="671"/>
    </location>
</feature>
<protein>
    <recommendedName>
        <fullName evidence="1">CHAT domain-containing protein</fullName>
    </recommendedName>
</protein>
<gene>
    <name evidence="2" type="ordered locus">Aeqsu_2894</name>
</gene>